<organism evidence="1">
    <name type="scientific">Neisseria gonorrhoeae</name>
    <dbReference type="NCBI Taxonomy" id="485"/>
    <lineage>
        <taxon>Bacteria</taxon>
        <taxon>Pseudomonadati</taxon>
        <taxon>Pseudomonadota</taxon>
        <taxon>Betaproteobacteria</taxon>
        <taxon>Neisseriales</taxon>
        <taxon>Neisseriaceae</taxon>
        <taxon>Neisseria</taxon>
    </lineage>
</organism>
<sequence>MPGYIADRVFAGLGTNSAGINRVNALVTLGNSSFQYLLDNARFDTLKISNRRRWLRLFVKQALSMANATEIRLPYSRHLLKFKLVISILQPKKPAHQWQVGIFP</sequence>
<protein>
    <submittedName>
        <fullName evidence="1">Protein TraG</fullName>
    </submittedName>
</protein>
<gene>
    <name evidence="1" type="ORF">NCTC11421_01537</name>
</gene>
<name>A0A378VXK8_NEIGO</name>
<reference evidence="1" key="1">
    <citation type="submission" date="2018-06" db="EMBL/GenBank/DDBJ databases">
        <authorList>
            <consortium name="Pathogen Informatics"/>
            <person name="Doyle S."/>
        </authorList>
    </citation>
    <scope>NUCLEOTIDE SEQUENCE [LARGE SCALE GENOMIC DNA]</scope>
    <source>
        <strain evidence="1">NCTC11421</strain>
    </source>
</reference>
<dbReference type="EMBL" id="UGRI01000001">
    <property type="protein sequence ID" value="SUA21585.1"/>
    <property type="molecule type" value="Genomic_DNA"/>
</dbReference>
<accession>A0A378VXK8</accession>
<proteinExistence type="predicted"/>
<dbReference type="AlphaFoldDB" id="A0A378VXK8"/>
<evidence type="ECO:0000313" key="1">
    <source>
        <dbReference type="EMBL" id="SUA21585.1"/>
    </source>
</evidence>